<comment type="caution">
    <text evidence="2">The sequence shown here is derived from an EMBL/GenBank/DDBJ whole genome shotgun (WGS) entry which is preliminary data.</text>
</comment>
<evidence type="ECO:0000256" key="1">
    <source>
        <dbReference type="SAM" id="MobiDB-lite"/>
    </source>
</evidence>
<gene>
    <name evidence="2" type="ORF">EVAR_9452_1</name>
</gene>
<keyword evidence="3" id="KW-1185">Reference proteome</keyword>
<proteinExistence type="predicted"/>
<dbReference type="EMBL" id="BGZK01000160">
    <property type="protein sequence ID" value="GBP24354.1"/>
    <property type="molecule type" value="Genomic_DNA"/>
</dbReference>
<evidence type="ECO:0000313" key="3">
    <source>
        <dbReference type="Proteomes" id="UP000299102"/>
    </source>
</evidence>
<feature type="region of interest" description="Disordered" evidence="1">
    <location>
        <begin position="37"/>
        <end position="56"/>
    </location>
</feature>
<protein>
    <submittedName>
        <fullName evidence="2">Uncharacterized protein</fullName>
    </submittedName>
</protein>
<evidence type="ECO:0000313" key="2">
    <source>
        <dbReference type="EMBL" id="GBP24354.1"/>
    </source>
</evidence>
<feature type="region of interest" description="Disordered" evidence="1">
    <location>
        <begin position="1"/>
        <end position="24"/>
    </location>
</feature>
<organism evidence="2 3">
    <name type="scientific">Eumeta variegata</name>
    <name type="common">Bagworm moth</name>
    <name type="synonym">Eumeta japonica</name>
    <dbReference type="NCBI Taxonomy" id="151549"/>
    <lineage>
        <taxon>Eukaryota</taxon>
        <taxon>Metazoa</taxon>
        <taxon>Ecdysozoa</taxon>
        <taxon>Arthropoda</taxon>
        <taxon>Hexapoda</taxon>
        <taxon>Insecta</taxon>
        <taxon>Pterygota</taxon>
        <taxon>Neoptera</taxon>
        <taxon>Endopterygota</taxon>
        <taxon>Lepidoptera</taxon>
        <taxon>Glossata</taxon>
        <taxon>Ditrysia</taxon>
        <taxon>Tineoidea</taxon>
        <taxon>Psychidae</taxon>
        <taxon>Oiketicinae</taxon>
        <taxon>Eumeta</taxon>
    </lineage>
</organism>
<dbReference type="AlphaFoldDB" id="A0A4C1UEJ8"/>
<dbReference type="Proteomes" id="UP000299102">
    <property type="component" value="Unassembled WGS sequence"/>
</dbReference>
<name>A0A4C1UEJ8_EUMVA</name>
<accession>A0A4C1UEJ8</accession>
<sequence>MEDGRQCQQDGHSIDRQPTHHARSIAPVRCWRSVPSIAHTPAPTPRYTTWHHNTSDRRKDIGSHETYYPNLLTKRRCELTDTRRLTIVGRRDVGQH</sequence>
<feature type="compositionally biased region" description="Polar residues" evidence="1">
    <location>
        <begin position="1"/>
        <end position="11"/>
    </location>
</feature>
<reference evidence="2 3" key="1">
    <citation type="journal article" date="2019" name="Commun. Biol.">
        <title>The bagworm genome reveals a unique fibroin gene that provides high tensile strength.</title>
        <authorList>
            <person name="Kono N."/>
            <person name="Nakamura H."/>
            <person name="Ohtoshi R."/>
            <person name="Tomita M."/>
            <person name="Numata K."/>
            <person name="Arakawa K."/>
        </authorList>
    </citation>
    <scope>NUCLEOTIDE SEQUENCE [LARGE SCALE GENOMIC DNA]</scope>
</reference>